<dbReference type="InterPro" id="IPR001810">
    <property type="entry name" value="F-box_dom"/>
</dbReference>
<gene>
    <name evidence="3" type="ORF">EJ03DRAFT_350118</name>
</gene>
<name>A0A6G1LD18_9PEZI</name>
<accession>A0A6G1LD18</accession>
<dbReference type="Proteomes" id="UP000799436">
    <property type="component" value="Unassembled WGS sequence"/>
</dbReference>
<dbReference type="SUPFAM" id="SSF81383">
    <property type="entry name" value="F-box domain"/>
    <property type="match status" value="1"/>
</dbReference>
<dbReference type="PROSITE" id="PS50181">
    <property type="entry name" value="FBOX"/>
    <property type="match status" value="1"/>
</dbReference>
<dbReference type="OrthoDB" id="3971593at2759"/>
<proteinExistence type="predicted"/>
<evidence type="ECO:0000313" key="4">
    <source>
        <dbReference type="Proteomes" id="UP000799436"/>
    </source>
</evidence>
<organism evidence="3 4">
    <name type="scientific">Teratosphaeria nubilosa</name>
    <dbReference type="NCBI Taxonomy" id="161662"/>
    <lineage>
        <taxon>Eukaryota</taxon>
        <taxon>Fungi</taxon>
        <taxon>Dikarya</taxon>
        <taxon>Ascomycota</taxon>
        <taxon>Pezizomycotina</taxon>
        <taxon>Dothideomycetes</taxon>
        <taxon>Dothideomycetidae</taxon>
        <taxon>Mycosphaerellales</taxon>
        <taxon>Teratosphaeriaceae</taxon>
        <taxon>Teratosphaeria</taxon>
    </lineage>
</organism>
<feature type="domain" description="F-box" evidence="2">
    <location>
        <begin position="6"/>
        <end position="55"/>
    </location>
</feature>
<evidence type="ECO:0000256" key="1">
    <source>
        <dbReference type="SAM" id="MobiDB-lite"/>
    </source>
</evidence>
<dbReference type="AlphaFoldDB" id="A0A6G1LD18"/>
<evidence type="ECO:0000259" key="2">
    <source>
        <dbReference type="PROSITE" id="PS50181"/>
    </source>
</evidence>
<feature type="region of interest" description="Disordered" evidence="1">
    <location>
        <begin position="366"/>
        <end position="394"/>
    </location>
</feature>
<dbReference type="InterPro" id="IPR036047">
    <property type="entry name" value="F-box-like_dom_sf"/>
</dbReference>
<reference evidence="3" key="1">
    <citation type="journal article" date="2020" name="Stud. Mycol.">
        <title>101 Dothideomycetes genomes: a test case for predicting lifestyles and emergence of pathogens.</title>
        <authorList>
            <person name="Haridas S."/>
            <person name="Albert R."/>
            <person name="Binder M."/>
            <person name="Bloem J."/>
            <person name="Labutti K."/>
            <person name="Salamov A."/>
            <person name="Andreopoulos B."/>
            <person name="Baker S."/>
            <person name="Barry K."/>
            <person name="Bills G."/>
            <person name="Bluhm B."/>
            <person name="Cannon C."/>
            <person name="Castanera R."/>
            <person name="Culley D."/>
            <person name="Daum C."/>
            <person name="Ezra D."/>
            <person name="Gonzalez J."/>
            <person name="Henrissat B."/>
            <person name="Kuo A."/>
            <person name="Liang C."/>
            <person name="Lipzen A."/>
            <person name="Lutzoni F."/>
            <person name="Magnuson J."/>
            <person name="Mondo S."/>
            <person name="Nolan M."/>
            <person name="Ohm R."/>
            <person name="Pangilinan J."/>
            <person name="Park H.-J."/>
            <person name="Ramirez L."/>
            <person name="Alfaro M."/>
            <person name="Sun H."/>
            <person name="Tritt A."/>
            <person name="Yoshinaga Y."/>
            <person name="Zwiers L.-H."/>
            <person name="Turgeon B."/>
            <person name="Goodwin S."/>
            <person name="Spatafora J."/>
            <person name="Crous P."/>
            <person name="Grigoriev I."/>
        </authorList>
    </citation>
    <scope>NUCLEOTIDE SEQUENCE</scope>
    <source>
        <strain evidence="3">CBS 116005</strain>
    </source>
</reference>
<sequence length="502" mass="58147">MADQEPCFLLKLPVELKQEIALHIERDDDLCAFRRTCRDVYDAIDMNVASFWRRRFMSRFESPSWDDGHMDRIQVNTKYKDVYQRRRKAMLYGATFSQRSLAIAKDKALVIRKAINFLETLRDLMTDSFSGKSTSDDGTVYGSANMQAIRQLFINFDILHFVLQPERNLNINFGRTTRSNKQAMMLTIPTDLLQTVQVMLAPALLSLNYHHIINNHFDFPTSQEYAYGMTADDTYKIFTGVNGMDVNMTWVLQNLNFWKYHLTRQAELTLWSAYKDLEDAGKPRFWSQQLQNGKIDLGKNWKGSYAYVDRPVIDQIRRGEGHEKIIQDEFNGDHHDAFQALRFETVHPDEEMIWPEIFERHLHSLSQPQQNRAKTRAQHRSASPNSLPPHQRTSFQFRGAGQDAEEDFEALGWINALPSQQGIPGWQRMTMMKYYWIDVETGVIDEEALWAYEGVVLPGGKVVVGRWWCTSDGVGEDMYSGPFILWCVDEAGCEGGKEQMEA</sequence>
<protein>
    <recommendedName>
        <fullName evidence="2">F-box domain-containing protein</fullName>
    </recommendedName>
</protein>
<dbReference type="EMBL" id="ML995823">
    <property type="protein sequence ID" value="KAF2770833.1"/>
    <property type="molecule type" value="Genomic_DNA"/>
</dbReference>
<keyword evidence="4" id="KW-1185">Reference proteome</keyword>
<evidence type="ECO:0000313" key="3">
    <source>
        <dbReference type="EMBL" id="KAF2770833.1"/>
    </source>
</evidence>